<dbReference type="Proteomes" id="UP001596540">
    <property type="component" value="Unassembled WGS sequence"/>
</dbReference>
<protein>
    <submittedName>
        <fullName evidence="2">Uncharacterized protein</fullName>
    </submittedName>
</protein>
<sequence length="169" mass="17972">MRLARFETFLHDLLTKEAAPAVRSVQTFHAAGYRSRPAGIVLGLTTGGQVYLQLVRTSPSDGSDQREEEPIVTGEPPASVPRAELSAAGGGVRSADVERWLVSVLANSGHEEFARVDGYSATSDLGGSGQPYGVRVTCHSEAVIYLLFLHTLRSGQSASGNDFDVLEAV</sequence>
<organism evidence="2 3">
    <name type="scientific">Marinactinospora rubrisoli</name>
    <dbReference type="NCBI Taxonomy" id="2715399"/>
    <lineage>
        <taxon>Bacteria</taxon>
        <taxon>Bacillati</taxon>
        <taxon>Actinomycetota</taxon>
        <taxon>Actinomycetes</taxon>
        <taxon>Streptosporangiales</taxon>
        <taxon>Nocardiopsidaceae</taxon>
        <taxon>Marinactinospora</taxon>
    </lineage>
</organism>
<gene>
    <name evidence="2" type="ORF">ACFQRF_23705</name>
</gene>
<feature type="region of interest" description="Disordered" evidence="1">
    <location>
        <begin position="57"/>
        <end position="80"/>
    </location>
</feature>
<reference evidence="3" key="1">
    <citation type="journal article" date="2019" name="Int. J. Syst. Evol. Microbiol.">
        <title>The Global Catalogue of Microorganisms (GCM) 10K type strain sequencing project: providing services to taxonomists for standard genome sequencing and annotation.</title>
        <authorList>
            <consortium name="The Broad Institute Genomics Platform"/>
            <consortium name="The Broad Institute Genome Sequencing Center for Infectious Disease"/>
            <person name="Wu L."/>
            <person name="Ma J."/>
        </authorList>
    </citation>
    <scope>NUCLEOTIDE SEQUENCE [LARGE SCALE GENOMIC DNA]</scope>
    <source>
        <strain evidence="3">CGMCC 4.7382</strain>
    </source>
</reference>
<keyword evidence="3" id="KW-1185">Reference proteome</keyword>
<proteinExistence type="predicted"/>
<accession>A0ABW2KL88</accession>
<dbReference type="EMBL" id="JBHTBH010000013">
    <property type="protein sequence ID" value="MFC7330742.1"/>
    <property type="molecule type" value="Genomic_DNA"/>
</dbReference>
<evidence type="ECO:0000313" key="3">
    <source>
        <dbReference type="Proteomes" id="UP001596540"/>
    </source>
</evidence>
<comment type="caution">
    <text evidence="2">The sequence shown here is derived from an EMBL/GenBank/DDBJ whole genome shotgun (WGS) entry which is preliminary data.</text>
</comment>
<evidence type="ECO:0000256" key="1">
    <source>
        <dbReference type="SAM" id="MobiDB-lite"/>
    </source>
</evidence>
<name>A0ABW2KL88_9ACTN</name>
<dbReference type="RefSeq" id="WP_379873387.1">
    <property type="nucleotide sequence ID" value="NZ_JBHTBH010000013.1"/>
</dbReference>
<evidence type="ECO:0000313" key="2">
    <source>
        <dbReference type="EMBL" id="MFC7330742.1"/>
    </source>
</evidence>